<gene>
    <name evidence="1" type="ORF">SAMN04488579_10460</name>
</gene>
<sequence length="108" mass="12192">MMYEIMHVGVPVKETVLPEDYAEGLKVYISGPDNNPLKFEYLRFEEGTPLHPDVVNKTHVAYKVPNIDKFVEDEGATVLNGRMAVDDTLDIAFVDVNGTCLELMEFKN</sequence>
<reference evidence="2" key="1">
    <citation type="submission" date="2016-10" db="EMBL/GenBank/DDBJ databases">
        <authorList>
            <person name="Varghese N."/>
            <person name="Submissions S."/>
        </authorList>
    </citation>
    <scope>NUCLEOTIDE SEQUENCE [LARGE SCALE GENOMIC DNA]</scope>
    <source>
        <strain evidence="2">VPI 5359</strain>
    </source>
</reference>
<evidence type="ECO:0000313" key="2">
    <source>
        <dbReference type="Proteomes" id="UP000199652"/>
    </source>
</evidence>
<dbReference type="STRING" id="1528.SAMN04488579_10460"/>
<protein>
    <recommendedName>
        <fullName evidence="3">VOC domain-containing protein</fullName>
    </recommendedName>
</protein>
<evidence type="ECO:0000313" key="1">
    <source>
        <dbReference type="EMBL" id="SDX60353.1"/>
    </source>
</evidence>
<dbReference type="Proteomes" id="UP000199652">
    <property type="component" value="Unassembled WGS sequence"/>
</dbReference>
<dbReference type="OrthoDB" id="1986818at2"/>
<evidence type="ECO:0008006" key="3">
    <source>
        <dbReference type="Google" id="ProtNLM"/>
    </source>
</evidence>
<accession>A0A1H3D1J9</accession>
<keyword evidence="2" id="KW-1185">Reference proteome</keyword>
<organism evidence="1 2">
    <name type="scientific">Eubacterium barkeri</name>
    <name type="common">Clostridium barkeri</name>
    <dbReference type="NCBI Taxonomy" id="1528"/>
    <lineage>
        <taxon>Bacteria</taxon>
        <taxon>Bacillati</taxon>
        <taxon>Bacillota</taxon>
        <taxon>Clostridia</taxon>
        <taxon>Eubacteriales</taxon>
        <taxon>Eubacteriaceae</taxon>
        <taxon>Eubacterium</taxon>
    </lineage>
</organism>
<name>A0A1H3D1J9_EUBBA</name>
<dbReference type="RefSeq" id="WP_143024201.1">
    <property type="nucleotide sequence ID" value="NZ_FNOU01000004.1"/>
</dbReference>
<proteinExistence type="predicted"/>
<dbReference type="EMBL" id="FNOU01000004">
    <property type="protein sequence ID" value="SDX60353.1"/>
    <property type="molecule type" value="Genomic_DNA"/>
</dbReference>
<dbReference type="AlphaFoldDB" id="A0A1H3D1J9"/>